<reference evidence="2" key="1">
    <citation type="journal article" date="2020" name="mSystems">
        <title>Genome- and Community-Level Interaction Insights into Carbon Utilization and Element Cycling Functions of Hydrothermarchaeota in Hydrothermal Sediment.</title>
        <authorList>
            <person name="Zhou Z."/>
            <person name="Liu Y."/>
            <person name="Xu W."/>
            <person name="Pan J."/>
            <person name="Luo Z.H."/>
            <person name="Li M."/>
        </authorList>
    </citation>
    <scope>NUCLEOTIDE SEQUENCE [LARGE SCALE GENOMIC DNA]</scope>
    <source>
        <strain evidence="2">SpSt-769</strain>
    </source>
</reference>
<dbReference type="Pfam" id="PF03130">
    <property type="entry name" value="HEAT_PBS"/>
    <property type="match status" value="1"/>
</dbReference>
<dbReference type="SUPFAM" id="SSF48371">
    <property type="entry name" value="ARM repeat"/>
    <property type="match status" value="2"/>
</dbReference>
<dbReference type="EMBL" id="DTGT01000425">
    <property type="protein sequence ID" value="HGH62219.1"/>
    <property type="molecule type" value="Genomic_DNA"/>
</dbReference>
<comment type="caution">
    <text evidence="2">The sequence shown here is derived from an EMBL/GenBank/DDBJ whole genome shotgun (WGS) entry which is preliminary data.</text>
</comment>
<protein>
    <recommendedName>
        <fullName evidence="3">HEAT repeat domain-containing protein</fullName>
    </recommendedName>
</protein>
<organism evidence="2">
    <name type="scientific">Desulfomonile tiedjei</name>
    <dbReference type="NCBI Taxonomy" id="2358"/>
    <lineage>
        <taxon>Bacteria</taxon>
        <taxon>Pseudomonadati</taxon>
        <taxon>Thermodesulfobacteriota</taxon>
        <taxon>Desulfomonilia</taxon>
        <taxon>Desulfomonilales</taxon>
        <taxon>Desulfomonilaceae</taxon>
        <taxon>Desulfomonile</taxon>
    </lineage>
</organism>
<evidence type="ECO:0008006" key="3">
    <source>
        <dbReference type="Google" id="ProtNLM"/>
    </source>
</evidence>
<comment type="function">
    <text evidence="1">Catalyzes the hydroxylation of the N(6)-(4-aminobutyl)-L-lysine intermediate produced by deoxyhypusine synthase/DHPS on a critical lysine of the eukaryotic translation initiation factor 5A/eIF-5A. This is the second step of the post-translational modification of that lysine into an unusual amino acid residue named hypusine. Hypusination is unique to mature eIF-5A factor and is essential for its function.</text>
</comment>
<dbReference type="Pfam" id="PF13646">
    <property type="entry name" value="HEAT_2"/>
    <property type="match status" value="2"/>
</dbReference>
<evidence type="ECO:0000313" key="2">
    <source>
        <dbReference type="EMBL" id="HGH62219.1"/>
    </source>
</evidence>
<dbReference type="InterPro" id="IPR004155">
    <property type="entry name" value="PBS_lyase_HEAT"/>
</dbReference>
<dbReference type="SMART" id="SM00567">
    <property type="entry name" value="EZ_HEAT"/>
    <property type="match status" value="5"/>
</dbReference>
<sequence length="279" mass="28378">MKSLKALPVVVRIRSAAASLLAAALTVGLGLLWHQAALSSSNHANPDAPQASSLLADLSSQDPAVVSRAISRLRQVNIPAAEALPHLIVAATNSSEFVRLGAVNAIAGYGVEARDAMPVLVKALNDPDPLVREAAALALLAVGSGVKSHAQRLIPLLRDDHKTVRDAAITALAGFGPDSIPDLVKVLESNTPAAGAASEALARIGAPAVAPLIEALKKGGNVADNAAKALAAIGKPSVAPLIKLLSDPNPAIARKSEEILIAIGPAATEGLIKTLRSRP</sequence>
<dbReference type="InterPro" id="IPR011989">
    <property type="entry name" value="ARM-like"/>
</dbReference>
<gene>
    <name evidence="2" type="ORF">ENV54_13080</name>
</gene>
<dbReference type="PANTHER" id="PTHR12697">
    <property type="entry name" value="PBS LYASE HEAT-LIKE PROTEIN"/>
    <property type="match status" value="1"/>
</dbReference>
<dbReference type="PROSITE" id="PS50077">
    <property type="entry name" value="HEAT_REPEAT"/>
    <property type="match status" value="1"/>
</dbReference>
<accession>A0A7C4AU10</accession>
<dbReference type="InterPro" id="IPR021133">
    <property type="entry name" value="HEAT_type_2"/>
</dbReference>
<proteinExistence type="predicted"/>
<evidence type="ECO:0000256" key="1">
    <source>
        <dbReference type="ARBA" id="ARBA00045876"/>
    </source>
</evidence>
<dbReference type="Gene3D" id="1.25.10.10">
    <property type="entry name" value="Leucine-rich Repeat Variant"/>
    <property type="match status" value="2"/>
</dbReference>
<dbReference type="GO" id="GO:0016491">
    <property type="term" value="F:oxidoreductase activity"/>
    <property type="evidence" value="ECO:0007669"/>
    <property type="project" value="TreeGrafter"/>
</dbReference>
<dbReference type="InterPro" id="IPR016024">
    <property type="entry name" value="ARM-type_fold"/>
</dbReference>
<dbReference type="PANTHER" id="PTHR12697:SF5">
    <property type="entry name" value="DEOXYHYPUSINE HYDROXYLASE"/>
    <property type="match status" value="1"/>
</dbReference>
<name>A0A7C4AU10_9BACT</name>
<dbReference type="AlphaFoldDB" id="A0A7C4AU10"/>